<dbReference type="Gene3D" id="1.20.1250.20">
    <property type="entry name" value="MFS general substrate transporter like domains"/>
    <property type="match status" value="1"/>
</dbReference>
<feature type="transmembrane region" description="Helical" evidence="7">
    <location>
        <begin position="428"/>
        <end position="448"/>
    </location>
</feature>
<feature type="transmembrane region" description="Helical" evidence="7">
    <location>
        <begin position="12"/>
        <end position="31"/>
    </location>
</feature>
<proteinExistence type="inferred from homology"/>
<evidence type="ECO:0000256" key="1">
    <source>
        <dbReference type="ARBA" id="ARBA00004141"/>
    </source>
</evidence>
<dbReference type="EMBL" id="HG316454">
    <property type="protein sequence ID" value="CDF87264.1"/>
    <property type="molecule type" value="Genomic_DNA"/>
</dbReference>
<evidence type="ECO:0000256" key="6">
    <source>
        <dbReference type="ARBA" id="ARBA00023136"/>
    </source>
</evidence>
<reference evidence="9" key="1">
    <citation type="journal article" date="2013" name="Genome Announc.">
        <title>Genome sequence of the food spoilage yeast Zygosaccharomyces bailii CLIB 213(T).</title>
        <authorList>
            <person name="Galeote V."/>
            <person name="Bigey F."/>
            <person name="Devillers H."/>
            <person name="Neuveglise C."/>
            <person name="Dequin S."/>
        </authorList>
    </citation>
    <scope>NUCLEOTIDE SEQUENCE [LARGE SCALE GENOMIC DNA]</scope>
    <source>
        <strain evidence="9">CLIB 213 / ATCC 58445 / CBS 680 / CCRC 21525 / NBRC 1098 / NCYC 1416 / NRRL Y-2227</strain>
    </source>
</reference>
<sequence length="516" mass="57274">MASTTLKIIQIGLASLWCLLSAGIVFGFAAFKTILIGEKVYQEYCPTKSLGPCTEQDLKLNFIFTLAAGITNIVALPVGWTLDHYGPRFSGVVGALWLGAGAAMYVWSKQLSSILDPYLIGYSMFAVGGPFVFISSFQLANSFPNRSGSVLSLITGTFDCSSALFLVYRIVYQHWNGDLHLSRFFQIYMLVPLFILVTQLTVMPKNSYKTQAALEKIFVEHLDENGQLLEGESASAFCSDEEERRSLLNEDALRRNEDALRGVEADSNSKQRRKSVLEVYVERRLERKSGGMFGLLHDQPVSQQISNPLFYLMAIFVTVCMLRINYFVATVRSQEEYLLGDPELALKMNHIFDIALPLGGVVAIPLTGFILDNMGTYNILITVFTTSVTVGILGLIPGSFIAQLIGILILVVYRPFYYTVLSDYISKVFGFDTFGTVYGLLVCVSGSFNMVQSVLDKLTHTTFGMNPTPINILLVLATVFSGMALLWEVRQQLKKRVYEVNTRGSMPSSSNSYNST</sequence>
<dbReference type="GO" id="GO:0000329">
    <property type="term" value="C:fungal-type vacuole membrane"/>
    <property type="evidence" value="ECO:0007669"/>
    <property type="project" value="TreeGrafter"/>
</dbReference>
<evidence type="ECO:0000256" key="2">
    <source>
        <dbReference type="ARBA" id="ARBA00006595"/>
    </source>
</evidence>
<accession>A0A8J2T485</accession>
<feature type="transmembrane region" description="Helical" evidence="7">
    <location>
        <begin position="62"/>
        <end position="82"/>
    </location>
</feature>
<evidence type="ECO:0000256" key="4">
    <source>
        <dbReference type="ARBA" id="ARBA00022692"/>
    </source>
</evidence>
<dbReference type="AlphaFoldDB" id="A0A8J2T485"/>
<comment type="subcellular location">
    <subcellularLocation>
        <location evidence="1">Membrane</location>
        <topology evidence="1">Multi-pass membrane protein</topology>
    </subcellularLocation>
</comment>
<dbReference type="InterPro" id="IPR036259">
    <property type="entry name" value="MFS_trans_sf"/>
</dbReference>
<evidence type="ECO:0000313" key="8">
    <source>
        <dbReference type="EMBL" id="CDF87264.1"/>
    </source>
</evidence>
<dbReference type="SUPFAM" id="SSF103473">
    <property type="entry name" value="MFS general substrate transporter"/>
    <property type="match status" value="1"/>
</dbReference>
<feature type="transmembrane region" description="Helical" evidence="7">
    <location>
        <begin position="119"/>
        <end position="139"/>
    </location>
</feature>
<dbReference type="PANTHER" id="PTHR20772">
    <property type="entry name" value="PROTEIN FMP42"/>
    <property type="match status" value="1"/>
</dbReference>
<feature type="transmembrane region" description="Helical" evidence="7">
    <location>
        <begin position="468"/>
        <end position="487"/>
    </location>
</feature>
<evidence type="ECO:0000256" key="7">
    <source>
        <dbReference type="SAM" id="Phobius"/>
    </source>
</evidence>
<dbReference type="InterPro" id="IPR052599">
    <property type="entry name" value="SLC43A_AATransporter"/>
</dbReference>
<feature type="transmembrane region" description="Helical" evidence="7">
    <location>
        <begin position="151"/>
        <end position="172"/>
    </location>
</feature>
<feature type="transmembrane region" description="Helical" evidence="7">
    <location>
        <begin position="89"/>
        <end position="107"/>
    </location>
</feature>
<organism evidence="8 9">
    <name type="scientific">Zygosaccharomyces bailii (strain CLIB 213 / ATCC 58445 / CBS 680 / BCRC 21525 / NBRC 1098 / NCYC 1416 / NRRL Y-2227)</name>
    <dbReference type="NCBI Taxonomy" id="1333698"/>
    <lineage>
        <taxon>Eukaryota</taxon>
        <taxon>Fungi</taxon>
        <taxon>Dikarya</taxon>
        <taxon>Ascomycota</taxon>
        <taxon>Saccharomycotina</taxon>
        <taxon>Saccharomycetes</taxon>
        <taxon>Saccharomycetales</taxon>
        <taxon>Saccharomycetaceae</taxon>
        <taxon>Zygosaccharomyces</taxon>
    </lineage>
</organism>
<feature type="transmembrane region" description="Helical" evidence="7">
    <location>
        <begin position="348"/>
        <end position="370"/>
    </location>
</feature>
<dbReference type="OrthoDB" id="330047at2759"/>
<protein>
    <submittedName>
        <fullName evidence="8">BN860_02476g1_1</fullName>
    </submittedName>
</protein>
<keyword evidence="6 7" id="KW-0472">Membrane</keyword>
<gene>
    <name evidence="8" type="ORF">BN860_02476g</name>
</gene>
<evidence type="ECO:0000256" key="3">
    <source>
        <dbReference type="ARBA" id="ARBA00022448"/>
    </source>
</evidence>
<dbReference type="PANTHER" id="PTHR20772:SF2">
    <property type="entry name" value="PROTEIN FMP42"/>
    <property type="match status" value="1"/>
</dbReference>
<name>A0A8J2T485_ZYGB2</name>
<feature type="transmembrane region" description="Helical" evidence="7">
    <location>
        <begin position="402"/>
        <end position="421"/>
    </location>
</feature>
<feature type="transmembrane region" description="Helical" evidence="7">
    <location>
        <begin position="309"/>
        <end position="328"/>
    </location>
</feature>
<evidence type="ECO:0000313" key="9">
    <source>
        <dbReference type="Proteomes" id="UP000019375"/>
    </source>
</evidence>
<feature type="transmembrane region" description="Helical" evidence="7">
    <location>
        <begin position="377"/>
        <end position="396"/>
    </location>
</feature>
<comment type="similarity">
    <text evidence="2">Belongs to the SLC43A transporter (TC 2.A.1.44) family.</text>
</comment>
<evidence type="ECO:0000256" key="5">
    <source>
        <dbReference type="ARBA" id="ARBA00022989"/>
    </source>
</evidence>
<feature type="transmembrane region" description="Helical" evidence="7">
    <location>
        <begin position="184"/>
        <end position="202"/>
    </location>
</feature>
<keyword evidence="4 7" id="KW-0812">Transmembrane</keyword>
<dbReference type="Proteomes" id="UP000019375">
    <property type="component" value="Unassembled WGS sequence"/>
</dbReference>
<keyword evidence="9" id="KW-1185">Reference proteome</keyword>
<keyword evidence="5 7" id="KW-1133">Transmembrane helix</keyword>
<keyword evidence="3" id="KW-0813">Transport</keyword>